<accession>U1HRQ1</accession>
<dbReference type="GO" id="GO:0016251">
    <property type="term" value="F:RNA polymerase II general transcription initiation factor activity"/>
    <property type="evidence" value="ECO:0007669"/>
    <property type="project" value="TreeGrafter"/>
</dbReference>
<keyword evidence="3" id="KW-0805">Transcription regulation</keyword>
<dbReference type="GO" id="GO:0051123">
    <property type="term" value="P:RNA polymerase II preinitiation complex assembly"/>
    <property type="evidence" value="ECO:0007669"/>
    <property type="project" value="InterPro"/>
</dbReference>
<dbReference type="GO" id="GO:0005669">
    <property type="term" value="C:transcription factor TFIID complex"/>
    <property type="evidence" value="ECO:0007669"/>
    <property type="project" value="InterPro"/>
</dbReference>
<dbReference type="InterPro" id="IPR045127">
    <property type="entry name" value="TAF11-like"/>
</dbReference>
<dbReference type="PANTHER" id="PTHR13218:SF8">
    <property type="entry name" value="TRANSCRIPTION INITIATION FACTOR TFIID SUBUNIT 11"/>
    <property type="match status" value="1"/>
</dbReference>
<dbReference type="Pfam" id="PF04719">
    <property type="entry name" value="TAFII28"/>
    <property type="match status" value="1"/>
</dbReference>
<feature type="compositionally biased region" description="Basic and acidic residues" evidence="6">
    <location>
        <begin position="175"/>
        <end position="191"/>
    </location>
</feature>
<evidence type="ECO:0000256" key="2">
    <source>
        <dbReference type="ARBA" id="ARBA00009788"/>
    </source>
</evidence>
<dbReference type="OrthoDB" id="28335at2759"/>
<feature type="region of interest" description="Disordered" evidence="6">
    <location>
        <begin position="271"/>
        <end position="290"/>
    </location>
</feature>
<evidence type="ECO:0000256" key="1">
    <source>
        <dbReference type="ARBA" id="ARBA00004123"/>
    </source>
</evidence>
<proteinExistence type="inferred from homology"/>
<comment type="subcellular location">
    <subcellularLocation>
        <location evidence="1">Nucleus</location>
    </subcellularLocation>
</comment>
<protein>
    <recommendedName>
        <fullName evidence="7">TAFII28-like protein domain-containing protein</fullName>
    </recommendedName>
</protein>
<dbReference type="SUPFAM" id="SSF47113">
    <property type="entry name" value="Histone-fold"/>
    <property type="match status" value="1"/>
</dbReference>
<dbReference type="Proteomes" id="UP000019373">
    <property type="component" value="Unassembled WGS sequence"/>
</dbReference>
<keyword evidence="9" id="KW-1185">Reference proteome</keyword>
<feature type="compositionally biased region" description="Low complexity" evidence="6">
    <location>
        <begin position="70"/>
        <end position="84"/>
    </location>
</feature>
<feature type="compositionally biased region" description="Polar residues" evidence="6">
    <location>
        <begin position="24"/>
        <end position="39"/>
    </location>
</feature>
<dbReference type="InterPro" id="IPR009072">
    <property type="entry name" value="Histone-fold"/>
</dbReference>
<dbReference type="InterPro" id="IPR006809">
    <property type="entry name" value="TAFII28_dom"/>
</dbReference>
<gene>
    <name evidence="8" type="ORF">EPUS_03011</name>
</gene>
<dbReference type="OMA" id="RRIVNQT"/>
<reference evidence="9" key="1">
    <citation type="journal article" date="2014" name="BMC Genomics">
        <title>Genome characteristics reveal the impact of lichenization on lichen-forming fungus Endocarpon pusillum Hedwig (Verrucariales, Ascomycota).</title>
        <authorList>
            <person name="Wang Y.-Y."/>
            <person name="Liu B."/>
            <person name="Zhang X.-Y."/>
            <person name="Zhou Q.-M."/>
            <person name="Zhang T."/>
            <person name="Li H."/>
            <person name="Yu Y.-F."/>
            <person name="Zhang X.-L."/>
            <person name="Hao X.-Y."/>
            <person name="Wang M."/>
            <person name="Wang L."/>
            <person name="Wei J.-C."/>
        </authorList>
    </citation>
    <scope>NUCLEOTIDE SEQUENCE [LARGE SCALE GENOMIC DNA]</scope>
    <source>
        <strain evidence="9">Z07020 / HMAS-L-300199</strain>
    </source>
</reference>
<dbReference type="GO" id="GO:0046982">
    <property type="term" value="F:protein heterodimerization activity"/>
    <property type="evidence" value="ECO:0007669"/>
    <property type="project" value="InterPro"/>
</dbReference>
<feature type="compositionally biased region" description="Acidic residues" evidence="6">
    <location>
        <begin position="157"/>
        <end position="166"/>
    </location>
</feature>
<dbReference type="RefSeq" id="XP_007801144.1">
    <property type="nucleotide sequence ID" value="XM_007802953.1"/>
</dbReference>
<feature type="compositionally biased region" description="Basic residues" evidence="6">
    <location>
        <begin position="91"/>
        <end position="102"/>
    </location>
</feature>
<comment type="similarity">
    <text evidence="2">Belongs to the TAF11 family.</text>
</comment>
<dbReference type="Gene3D" id="1.10.20.10">
    <property type="entry name" value="Histone, subunit A"/>
    <property type="match status" value="1"/>
</dbReference>
<feature type="region of interest" description="Disordered" evidence="6">
    <location>
        <begin position="1"/>
        <end position="201"/>
    </location>
</feature>
<evidence type="ECO:0000256" key="3">
    <source>
        <dbReference type="ARBA" id="ARBA00023015"/>
    </source>
</evidence>
<evidence type="ECO:0000256" key="6">
    <source>
        <dbReference type="SAM" id="MobiDB-lite"/>
    </source>
</evidence>
<dbReference type="eggNOG" id="KOG3219">
    <property type="taxonomic scope" value="Eukaryota"/>
</dbReference>
<keyword evidence="5" id="KW-0539">Nucleus</keyword>
<evidence type="ECO:0000256" key="4">
    <source>
        <dbReference type="ARBA" id="ARBA00023163"/>
    </source>
</evidence>
<keyword evidence="4" id="KW-0804">Transcription</keyword>
<evidence type="ECO:0000313" key="8">
    <source>
        <dbReference type="EMBL" id="ERF73170.1"/>
    </source>
</evidence>
<dbReference type="PANTHER" id="PTHR13218">
    <property type="entry name" value="TRANSCRIPTION INITIATION FACTOR TFIID SUBUNIT 11-RELATED"/>
    <property type="match status" value="1"/>
</dbReference>
<evidence type="ECO:0000256" key="5">
    <source>
        <dbReference type="ARBA" id="ARBA00023242"/>
    </source>
</evidence>
<feature type="domain" description="TAFII28-like protein" evidence="7">
    <location>
        <begin position="194"/>
        <end position="278"/>
    </location>
</feature>
<dbReference type="EMBL" id="KE720972">
    <property type="protein sequence ID" value="ERF73170.1"/>
    <property type="molecule type" value="Genomic_DNA"/>
</dbReference>
<evidence type="ECO:0000259" key="7">
    <source>
        <dbReference type="Pfam" id="PF04719"/>
    </source>
</evidence>
<dbReference type="GeneID" id="19238059"/>
<dbReference type="CDD" id="cd08048">
    <property type="entry name" value="HFD_TAF11"/>
    <property type="match status" value="1"/>
</dbReference>
<dbReference type="AlphaFoldDB" id="U1HRQ1"/>
<evidence type="ECO:0000313" key="9">
    <source>
        <dbReference type="Proteomes" id="UP000019373"/>
    </source>
</evidence>
<sequence length="372" mass="40114">MATSPPTPTNLNLPTSKKRPSIGPPSQSATTPGYSSQSAKRPKHQHPLRQTSFPAPEAQAGFYTPSAPRSETGSVSASVTSGFSGTTGGGKRSRGRPKKRKNQPHDIQTGRGSGVGDYDDGASTILEADTPETTTRRSRRGGTKSVISGAGGGAGDDAADDDDDPNAPDADPNSDESRRLHAEMAREKEKIAQLQEALTPEQMQRYTSYLRTKLKGSTLKRIVNQTVSQSVTSNPLQAVQWVGKVFVGEIVELAREVQGEWAGRWEIARDEERERRERERERDKYDSEGELKKPITTSAPAIKPTEDLYAGANPHRGGLLPDHLREALRRYKADGEGGGVGLGGYSFGNLALKGEAVPRLGMGNGSGRRLFR</sequence>
<organism evidence="8 9">
    <name type="scientific">Endocarpon pusillum (strain Z07020 / HMAS-L-300199)</name>
    <name type="common">Lichen-forming fungus</name>
    <dbReference type="NCBI Taxonomy" id="1263415"/>
    <lineage>
        <taxon>Eukaryota</taxon>
        <taxon>Fungi</taxon>
        <taxon>Dikarya</taxon>
        <taxon>Ascomycota</taxon>
        <taxon>Pezizomycotina</taxon>
        <taxon>Eurotiomycetes</taxon>
        <taxon>Chaetothyriomycetidae</taxon>
        <taxon>Verrucariales</taxon>
        <taxon>Verrucariaceae</taxon>
        <taxon>Endocarpon</taxon>
    </lineage>
</organism>
<dbReference type="HOGENOM" id="CLU_035243_0_1_1"/>
<name>U1HRQ1_ENDPU</name>